<dbReference type="InterPro" id="IPR027417">
    <property type="entry name" value="P-loop_NTPase"/>
</dbReference>
<dbReference type="PROSITE" id="PS50893">
    <property type="entry name" value="ABC_TRANSPORTER_2"/>
    <property type="match status" value="1"/>
</dbReference>
<keyword evidence="3" id="KW-1003">Cell membrane</keyword>
<feature type="domain" description="ABC transporter" evidence="10">
    <location>
        <begin position="333"/>
        <end position="552"/>
    </location>
</feature>
<dbReference type="PANTHER" id="PTHR24221">
    <property type="entry name" value="ATP-BINDING CASSETTE SUB-FAMILY B"/>
    <property type="match status" value="1"/>
</dbReference>
<evidence type="ECO:0000256" key="2">
    <source>
        <dbReference type="ARBA" id="ARBA00022448"/>
    </source>
</evidence>
<feature type="transmembrane region" description="Helical" evidence="9">
    <location>
        <begin position="154"/>
        <end position="173"/>
    </location>
</feature>
<keyword evidence="5" id="KW-0547">Nucleotide-binding</keyword>
<comment type="subcellular location">
    <subcellularLocation>
        <location evidence="1">Cell membrane</location>
        <topology evidence="1">Multi-pass membrane protein</topology>
    </subcellularLocation>
</comment>
<dbReference type="InterPro" id="IPR003593">
    <property type="entry name" value="AAA+_ATPase"/>
</dbReference>
<dbReference type="PROSITE" id="PS00211">
    <property type="entry name" value="ABC_TRANSPORTER_1"/>
    <property type="match status" value="1"/>
</dbReference>
<evidence type="ECO:0000256" key="7">
    <source>
        <dbReference type="ARBA" id="ARBA00022989"/>
    </source>
</evidence>
<proteinExistence type="predicted"/>
<dbReference type="AlphaFoldDB" id="A0A317C226"/>
<dbReference type="GO" id="GO:0034040">
    <property type="term" value="F:ATPase-coupled lipid transmembrane transporter activity"/>
    <property type="evidence" value="ECO:0007669"/>
    <property type="project" value="TreeGrafter"/>
</dbReference>
<accession>A0A317C226</accession>
<dbReference type="GO" id="GO:0005524">
    <property type="term" value="F:ATP binding"/>
    <property type="evidence" value="ECO:0007669"/>
    <property type="project" value="UniProtKB-KW"/>
</dbReference>
<protein>
    <submittedName>
        <fullName evidence="12">ABC transporter ATP-binding protein</fullName>
    </submittedName>
</protein>
<dbReference type="GO" id="GO:0005886">
    <property type="term" value="C:plasma membrane"/>
    <property type="evidence" value="ECO:0007669"/>
    <property type="project" value="UniProtKB-SubCell"/>
</dbReference>
<feature type="transmembrane region" description="Helical" evidence="9">
    <location>
        <begin position="5"/>
        <end position="27"/>
    </location>
</feature>
<keyword evidence="13" id="KW-1185">Reference proteome</keyword>
<dbReference type="Gene3D" id="3.40.50.300">
    <property type="entry name" value="P-loop containing nucleotide triphosphate hydrolases"/>
    <property type="match status" value="1"/>
</dbReference>
<feature type="transmembrane region" description="Helical" evidence="9">
    <location>
        <begin position="124"/>
        <end position="148"/>
    </location>
</feature>
<gene>
    <name evidence="12" type="ORF">DKW60_20340</name>
</gene>
<feature type="domain" description="ABC transmembrane type-1" evidence="11">
    <location>
        <begin position="1"/>
        <end position="298"/>
    </location>
</feature>
<evidence type="ECO:0000256" key="5">
    <source>
        <dbReference type="ARBA" id="ARBA00022741"/>
    </source>
</evidence>
<dbReference type="Pfam" id="PF00005">
    <property type="entry name" value="ABC_tran"/>
    <property type="match status" value="1"/>
</dbReference>
<dbReference type="Proteomes" id="UP000245539">
    <property type="component" value="Unassembled WGS sequence"/>
</dbReference>
<keyword evidence="6 12" id="KW-0067">ATP-binding</keyword>
<evidence type="ECO:0000313" key="13">
    <source>
        <dbReference type="Proteomes" id="UP000245539"/>
    </source>
</evidence>
<keyword evidence="2" id="KW-0813">Transport</keyword>
<evidence type="ECO:0000259" key="11">
    <source>
        <dbReference type="PROSITE" id="PS50929"/>
    </source>
</evidence>
<dbReference type="InterPro" id="IPR017871">
    <property type="entry name" value="ABC_transporter-like_CS"/>
</dbReference>
<dbReference type="InterPro" id="IPR003439">
    <property type="entry name" value="ABC_transporter-like_ATP-bd"/>
</dbReference>
<dbReference type="SUPFAM" id="SSF90123">
    <property type="entry name" value="ABC transporter transmembrane region"/>
    <property type="match status" value="1"/>
</dbReference>
<evidence type="ECO:0000256" key="9">
    <source>
        <dbReference type="SAM" id="Phobius"/>
    </source>
</evidence>
<dbReference type="GO" id="GO:0016887">
    <property type="term" value="F:ATP hydrolysis activity"/>
    <property type="evidence" value="ECO:0007669"/>
    <property type="project" value="InterPro"/>
</dbReference>
<dbReference type="InterPro" id="IPR039421">
    <property type="entry name" value="Type_1_exporter"/>
</dbReference>
<sequence>MAFGLLFAAGLTEGIGLMLLIPLLASIGMETGMTANIAFVDSLRDVLAVLGIPLELLSLLIIFFALILGRAILSYYRDTYLYRMQLEFVDAFAVQLHESFGKARWSFLMQQRSSDFSHVLTKDVFRIGIGTQLFLQAVVSLSLISAYLFTSLYLSPYLTLLVIAAGALLLWALRGYRLRALQLGKEQTVSGKAVFASVSEFMDGIKLVKSYGAEKHYLRYFKQAADSQRSKQLAFRRNSSLAQQIFQVGSALLLCLFFYLATEVMQVAVSQLLVLTLIFVRLMPLLSGLQRNYEQITHMLPAYAAAMELMQACQAETEVRSLCAEPLVLEQSITLDNLSFAYKRADSILQQVTISFPAHQTTALVGPSGAGKSTLADILAGLMLPNSGHVLVDGTSLSEQNLLTWRSQVAYVPQDVFLFHDTLRANMLWVDPEVSEKKLWEVLELAAAKTFVEKLPQGLDTVIGERGIRLSGGERQRIALARALLRKPDLLILDEATSALDHDNEQHIKDSLMRLHGKMTIVLIAHRMTTVASADRLLVVRDGKITIDNNPN</sequence>
<evidence type="ECO:0000256" key="6">
    <source>
        <dbReference type="ARBA" id="ARBA00022840"/>
    </source>
</evidence>
<reference evidence="12 13" key="1">
    <citation type="submission" date="2018-05" db="EMBL/GenBank/DDBJ databases">
        <title>Leucothrix arctica sp. nov., isolated from Arctic seawater.</title>
        <authorList>
            <person name="Choi A."/>
            <person name="Baek K."/>
        </authorList>
    </citation>
    <scope>NUCLEOTIDE SEQUENCE [LARGE SCALE GENOMIC DNA]</scope>
    <source>
        <strain evidence="12 13">JCM 18388</strain>
    </source>
</reference>
<dbReference type="InterPro" id="IPR011527">
    <property type="entry name" value="ABC1_TM_dom"/>
</dbReference>
<dbReference type="PANTHER" id="PTHR24221:SF654">
    <property type="entry name" value="ATP-BINDING CASSETTE SUB-FAMILY B MEMBER 6"/>
    <property type="match status" value="1"/>
</dbReference>
<dbReference type="OrthoDB" id="9806127at2"/>
<evidence type="ECO:0000256" key="1">
    <source>
        <dbReference type="ARBA" id="ARBA00004651"/>
    </source>
</evidence>
<keyword evidence="8 9" id="KW-0472">Membrane</keyword>
<organism evidence="12 13">
    <name type="scientific">Leucothrix pacifica</name>
    <dbReference type="NCBI Taxonomy" id="1247513"/>
    <lineage>
        <taxon>Bacteria</taxon>
        <taxon>Pseudomonadati</taxon>
        <taxon>Pseudomonadota</taxon>
        <taxon>Gammaproteobacteria</taxon>
        <taxon>Thiotrichales</taxon>
        <taxon>Thiotrichaceae</taxon>
        <taxon>Leucothrix</taxon>
    </lineage>
</organism>
<dbReference type="SUPFAM" id="SSF52540">
    <property type="entry name" value="P-loop containing nucleoside triphosphate hydrolases"/>
    <property type="match status" value="1"/>
</dbReference>
<evidence type="ECO:0000259" key="10">
    <source>
        <dbReference type="PROSITE" id="PS50893"/>
    </source>
</evidence>
<dbReference type="Gene3D" id="1.20.1560.10">
    <property type="entry name" value="ABC transporter type 1, transmembrane domain"/>
    <property type="match status" value="1"/>
</dbReference>
<dbReference type="SMART" id="SM00382">
    <property type="entry name" value="AAA"/>
    <property type="match status" value="1"/>
</dbReference>
<dbReference type="EMBL" id="QGKM01000082">
    <property type="protein sequence ID" value="PWQ92598.1"/>
    <property type="molecule type" value="Genomic_DNA"/>
</dbReference>
<evidence type="ECO:0000256" key="8">
    <source>
        <dbReference type="ARBA" id="ARBA00023136"/>
    </source>
</evidence>
<comment type="caution">
    <text evidence="12">The sequence shown here is derived from an EMBL/GenBank/DDBJ whole genome shotgun (WGS) entry which is preliminary data.</text>
</comment>
<feature type="transmembrane region" description="Helical" evidence="9">
    <location>
        <begin position="47"/>
        <end position="73"/>
    </location>
</feature>
<feature type="transmembrane region" description="Helical" evidence="9">
    <location>
        <begin position="241"/>
        <end position="261"/>
    </location>
</feature>
<keyword evidence="4 9" id="KW-0812">Transmembrane</keyword>
<name>A0A317C226_9GAMM</name>
<evidence type="ECO:0000256" key="3">
    <source>
        <dbReference type="ARBA" id="ARBA00022475"/>
    </source>
</evidence>
<dbReference type="Pfam" id="PF00664">
    <property type="entry name" value="ABC_membrane"/>
    <property type="match status" value="1"/>
</dbReference>
<feature type="transmembrane region" description="Helical" evidence="9">
    <location>
        <begin position="267"/>
        <end position="289"/>
    </location>
</feature>
<dbReference type="InterPro" id="IPR036640">
    <property type="entry name" value="ABC1_TM_sf"/>
</dbReference>
<dbReference type="PROSITE" id="PS50929">
    <property type="entry name" value="ABC_TM1F"/>
    <property type="match status" value="1"/>
</dbReference>
<dbReference type="GO" id="GO:0140359">
    <property type="term" value="F:ABC-type transporter activity"/>
    <property type="evidence" value="ECO:0007669"/>
    <property type="project" value="InterPro"/>
</dbReference>
<evidence type="ECO:0000256" key="4">
    <source>
        <dbReference type="ARBA" id="ARBA00022692"/>
    </source>
</evidence>
<dbReference type="RefSeq" id="WP_109839501.1">
    <property type="nucleotide sequence ID" value="NZ_QGKM01000082.1"/>
</dbReference>
<dbReference type="FunFam" id="3.40.50.300:FF:000299">
    <property type="entry name" value="ABC transporter ATP-binding protein/permease"/>
    <property type="match status" value="1"/>
</dbReference>
<keyword evidence="7 9" id="KW-1133">Transmembrane helix</keyword>
<evidence type="ECO:0000313" key="12">
    <source>
        <dbReference type="EMBL" id="PWQ92598.1"/>
    </source>
</evidence>